<reference evidence="2 3" key="1">
    <citation type="submission" date="2017-12" db="EMBL/GenBank/DDBJ databases">
        <authorList>
            <person name="Paulsen S."/>
            <person name="Gram L.K."/>
        </authorList>
    </citation>
    <scope>NUCLEOTIDE SEQUENCE [LARGE SCALE GENOMIC DNA]</scope>
    <source>
        <strain evidence="2 3">S1189</strain>
    </source>
</reference>
<evidence type="ECO:0000256" key="1">
    <source>
        <dbReference type="SAM" id="MobiDB-lite"/>
    </source>
</evidence>
<evidence type="ECO:0000313" key="2">
    <source>
        <dbReference type="EMBL" id="TMP83710.1"/>
    </source>
</evidence>
<dbReference type="Proteomes" id="UP000307362">
    <property type="component" value="Unassembled WGS sequence"/>
</dbReference>
<dbReference type="OrthoDB" id="6378005at2"/>
<protein>
    <recommendedName>
        <fullName evidence="4">Lipoprotein</fullName>
    </recommendedName>
</protein>
<evidence type="ECO:0008006" key="4">
    <source>
        <dbReference type="Google" id="ProtNLM"/>
    </source>
</evidence>
<feature type="region of interest" description="Disordered" evidence="1">
    <location>
        <begin position="19"/>
        <end position="65"/>
    </location>
</feature>
<reference evidence="3" key="2">
    <citation type="submission" date="2019-06" db="EMBL/GenBank/DDBJ databases">
        <title>Co-occurence of chitin degradation, pigmentation and bioactivity in marine Pseudoalteromonas.</title>
        <authorList>
            <person name="Sonnenschein E.C."/>
            <person name="Bech P.K."/>
        </authorList>
    </citation>
    <scope>NUCLEOTIDE SEQUENCE [LARGE SCALE GENOMIC DNA]</scope>
    <source>
        <strain evidence="3">S1189</strain>
    </source>
</reference>
<gene>
    <name evidence="2" type="ORF">CWB73_00755</name>
</gene>
<dbReference type="EMBL" id="PNCM01000005">
    <property type="protein sequence ID" value="TMP83710.1"/>
    <property type="molecule type" value="Genomic_DNA"/>
</dbReference>
<dbReference type="PROSITE" id="PS51257">
    <property type="entry name" value="PROKAR_LIPOPROTEIN"/>
    <property type="match status" value="1"/>
</dbReference>
<comment type="caution">
    <text evidence="2">The sequence shown here is derived from an EMBL/GenBank/DDBJ whole genome shotgun (WGS) entry which is preliminary data.</text>
</comment>
<evidence type="ECO:0000313" key="3">
    <source>
        <dbReference type="Proteomes" id="UP000307362"/>
    </source>
</evidence>
<name>A0A5S3YZU4_9GAMM</name>
<organism evidence="2 3">
    <name type="scientific">Pseudoalteromonas phenolica</name>
    <dbReference type="NCBI Taxonomy" id="161398"/>
    <lineage>
        <taxon>Bacteria</taxon>
        <taxon>Pseudomonadati</taxon>
        <taxon>Pseudomonadota</taxon>
        <taxon>Gammaproteobacteria</taxon>
        <taxon>Alteromonadales</taxon>
        <taxon>Pseudoalteromonadaceae</taxon>
        <taxon>Pseudoalteromonas</taxon>
    </lineage>
</organism>
<dbReference type="RefSeq" id="WP_138566001.1">
    <property type="nucleotide sequence ID" value="NZ_PNCM01000005.1"/>
</dbReference>
<sequence>MKVYLPIVSFTLLSLVGCGSGSSSETQSPEQTSTPTQTSSETQTSSDTQSDTQTNQTDESVSKGLRFPKSLMVSSPFATKVNQAQSTKGMGYAPSTAFYGPSVPSYFEATEQIGQILEGELAISDAFDVTEFYRVSINADCFGPQLKYQDHPEAASSASASGTLPSGDLGLWLAEDSSGNACSVAQVNALLSGIESQTHMALMVIASFISVADSEGESLPEDGASIDLTTYMNAQGITDVTFDSATISLSSGIWVYASELDYQVSGDDYRITISMTHTPSDEETNYIGLLQYSVEGKEGVAGISWPGFNCSQNERTFAASLSYNRADDEMNLQLRNATLCGHSVNNIYNANGLVDVDNTYSSSNSDGWSENFAILGADFDLTSLSGSYSYVWQAGVNDSHSRIFNIGFNDTSLDNGEAHFGYGEQVTDTDGWIQGFICNWAGPGASHTLISKTQRQFFEYDSGLGVYIGTEHRANIEYAPTTSCDYDGTGSFVFDIDLSDVLGDNTLEDSSLIFTNDLWGSSDTSLTVPEALAARGINVPSVPYNWPKDE</sequence>
<dbReference type="AlphaFoldDB" id="A0A5S3YZU4"/>
<proteinExistence type="predicted"/>
<feature type="compositionally biased region" description="Low complexity" evidence="1">
    <location>
        <begin position="19"/>
        <end position="59"/>
    </location>
</feature>
<accession>A0A5S3YZU4</accession>